<dbReference type="GO" id="GO:0031408">
    <property type="term" value="P:oxylipin biosynthetic process"/>
    <property type="evidence" value="ECO:0007669"/>
    <property type="project" value="UniProtKB-KW"/>
</dbReference>
<keyword evidence="4" id="KW-0349">Heme</keyword>
<evidence type="ECO:0000256" key="1">
    <source>
        <dbReference type="ARBA" id="ARBA00001913"/>
    </source>
</evidence>
<gene>
    <name evidence="15" type="ORF">HNP84_003160</name>
</gene>
<evidence type="ECO:0008006" key="17">
    <source>
        <dbReference type="Google" id="ProtNLM"/>
    </source>
</evidence>
<keyword evidence="5" id="KW-0479">Metal-binding</keyword>
<dbReference type="PANTHER" id="PTHR11903">
    <property type="entry name" value="PROSTAGLANDIN G/H SYNTHASE"/>
    <property type="match status" value="1"/>
</dbReference>
<dbReference type="GO" id="GO:0016702">
    <property type="term" value="F:oxidoreductase activity, acting on single donors with incorporation of molecular oxygen, incorporation of two atoms of oxygen"/>
    <property type="evidence" value="ECO:0007669"/>
    <property type="project" value="TreeGrafter"/>
</dbReference>
<keyword evidence="3" id="KW-0575">Peroxidase</keyword>
<keyword evidence="11" id="KW-0408">Iron</keyword>
<dbReference type="Proteomes" id="UP000578449">
    <property type="component" value="Unassembled WGS sequence"/>
</dbReference>
<keyword evidence="13" id="KW-0275">Fatty acid biosynthesis</keyword>
<dbReference type="PANTHER" id="PTHR11903:SF11">
    <property type="entry name" value="ALPHA-DIOXYGENASE 1"/>
    <property type="match status" value="1"/>
</dbReference>
<dbReference type="InterPro" id="IPR010255">
    <property type="entry name" value="Haem_peroxidase_sf"/>
</dbReference>
<accession>A0A840NX68</accession>
<dbReference type="GO" id="GO:0020037">
    <property type="term" value="F:heme binding"/>
    <property type="evidence" value="ECO:0007669"/>
    <property type="project" value="InterPro"/>
</dbReference>
<evidence type="ECO:0000256" key="13">
    <source>
        <dbReference type="ARBA" id="ARBA00023160"/>
    </source>
</evidence>
<dbReference type="GO" id="GO:0006952">
    <property type="term" value="P:defense response"/>
    <property type="evidence" value="ECO:0007669"/>
    <property type="project" value="UniProtKB-KW"/>
</dbReference>
<keyword evidence="8" id="KW-0276">Fatty acid metabolism</keyword>
<evidence type="ECO:0000256" key="12">
    <source>
        <dbReference type="ARBA" id="ARBA00023098"/>
    </source>
</evidence>
<dbReference type="GO" id="GO:0004601">
    <property type="term" value="F:peroxidase activity"/>
    <property type="evidence" value="ECO:0007669"/>
    <property type="project" value="UniProtKB-KW"/>
</dbReference>
<proteinExistence type="predicted"/>
<dbReference type="GO" id="GO:0006633">
    <property type="term" value="P:fatty acid biosynthetic process"/>
    <property type="evidence" value="ECO:0007669"/>
    <property type="project" value="UniProtKB-KW"/>
</dbReference>
<dbReference type="RefSeq" id="WP_185050402.1">
    <property type="nucleotide sequence ID" value="NZ_BAABIX010000001.1"/>
</dbReference>
<dbReference type="AlphaFoldDB" id="A0A840NX68"/>
<dbReference type="GO" id="GO:0046872">
    <property type="term" value="F:metal ion binding"/>
    <property type="evidence" value="ECO:0007669"/>
    <property type="project" value="UniProtKB-KW"/>
</dbReference>
<keyword evidence="6" id="KW-0925">Oxylipin biosynthesis</keyword>
<dbReference type="InterPro" id="IPR034815">
    <property type="entry name" value="A_dioxygenase"/>
</dbReference>
<evidence type="ECO:0000256" key="8">
    <source>
        <dbReference type="ARBA" id="ARBA00022832"/>
    </source>
</evidence>
<feature type="region of interest" description="Disordered" evidence="14">
    <location>
        <begin position="94"/>
        <end position="121"/>
    </location>
</feature>
<organism evidence="15 16">
    <name type="scientific">Thermocatellispora tengchongensis</name>
    <dbReference type="NCBI Taxonomy" id="1073253"/>
    <lineage>
        <taxon>Bacteria</taxon>
        <taxon>Bacillati</taxon>
        <taxon>Actinomycetota</taxon>
        <taxon>Actinomycetes</taxon>
        <taxon>Streptosporangiales</taxon>
        <taxon>Streptosporangiaceae</taxon>
        <taxon>Thermocatellispora</taxon>
    </lineage>
</organism>
<evidence type="ECO:0000256" key="2">
    <source>
        <dbReference type="ARBA" id="ARBA00022516"/>
    </source>
</evidence>
<evidence type="ECO:0000313" key="16">
    <source>
        <dbReference type="Proteomes" id="UP000578449"/>
    </source>
</evidence>
<evidence type="ECO:0000256" key="6">
    <source>
        <dbReference type="ARBA" id="ARBA00022767"/>
    </source>
</evidence>
<protein>
    <recommendedName>
        <fullName evidence="17">Heme peroxidase</fullName>
    </recommendedName>
</protein>
<keyword evidence="12" id="KW-0443">Lipid metabolism</keyword>
<evidence type="ECO:0000256" key="9">
    <source>
        <dbReference type="ARBA" id="ARBA00022964"/>
    </source>
</evidence>
<evidence type="ECO:0000256" key="11">
    <source>
        <dbReference type="ARBA" id="ARBA00023004"/>
    </source>
</evidence>
<feature type="compositionally biased region" description="Pro residues" evidence="14">
    <location>
        <begin position="24"/>
        <end position="35"/>
    </location>
</feature>
<feature type="region of interest" description="Disordered" evidence="14">
    <location>
        <begin position="261"/>
        <end position="286"/>
    </location>
</feature>
<dbReference type="Pfam" id="PF03098">
    <property type="entry name" value="An_peroxidase"/>
    <property type="match status" value="1"/>
</dbReference>
<dbReference type="EMBL" id="JACHGN010000006">
    <property type="protein sequence ID" value="MBB5133434.1"/>
    <property type="molecule type" value="Genomic_DNA"/>
</dbReference>
<dbReference type="InterPro" id="IPR019791">
    <property type="entry name" value="Haem_peroxidase_animal"/>
</dbReference>
<dbReference type="InterPro" id="IPR037120">
    <property type="entry name" value="Haem_peroxidase_sf_animal"/>
</dbReference>
<evidence type="ECO:0000256" key="10">
    <source>
        <dbReference type="ARBA" id="ARBA00023002"/>
    </source>
</evidence>
<feature type="region of interest" description="Disordered" evidence="14">
    <location>
        <begin position="1"/>
        <end position="40"/>
    </location>
</feature>
<keyword evidence="2" id="KW-0444">Lipid biosynthesis</keyword>
<evidence type="ECO:0000256" key="4">
    <source>
        <dbReference type="ARBA" id="ARBA00022617"/>
    </source>
</evidence>
<keyword evidence="16" id="KW-1185">Reference proteome</keyword>
<sequence length="639" mass="71547">MHRRQTTHTAERPAPGPVRTRTPGPAPRPAPPEPRPVAGAGYRRSRFWTAYDAVAKLLDHRFGWDRLPTPLGLAVLVGIRNRLRKHNLYDAGRLPAVDPPRPVPDPAGHEVRRTPDGSYNDVGHPAMGMAGTRFGRNIPFDHAYAEPPERIMTPNPRVVSRRLMTRTQFQPATTLNVLAAAWLQFMIRDWFSHGKSPSEDPWVIPLEPGDDWPDPPLTIPRIPPDPTRPPGYDGPATSLNTLTHWWDLSLIYGTSAEEQRSLRTGRGGRIRPRPHGTRAMAGPDADPSREPGFWLGLVMLHGLFVREHNAICERLQAEYPGWGDDELFERARLINAALVAKIHTVEWTPAIISHPTAVVGLRANWWGLASERVNRAVGRISRSETISGIPGSATSHFGVPYSLTEEFTAVYRMHPLIPDDYSLRSLSDDATIMRTTLRKLSGSGALTVASAIPAADLLYSFGTEHPGAIVLHNFPRMLQEFVRPDGRVMDLAATDLLRCRELGVPRYNEFRRLLHLRPARDFGDLADDPALTAELREVYDGRIEDVDLITGMFAEKRPRGFAFSDTAFRVFVLMASRRLNSDRFFTADYAEHVYTAAGLDWIARSTMASVILRHHPQLRPALHRVANAFTPWQRARPAA</sequence>
<keyword evidence="10" id="KW-0560">Oxidoreductase</keyword>
<dbReference type="PRINTS" id="PR00457">
    <property type="entry name" value="ANPEROXIDASE"/>
</dbReference>
<dbReference type="PROSITE" id="PS50292">
    <property type="entry name" value="PEROXIDASE_3"/>
    <property type="match status" value="1"/>
</dbReference>
<evidence type="ECO:0000313" key="15">
    <source>
        <dbReference type="EMBL" id="MBB5133434.1"/>
    </source>
</evidence>
<evidence type="ECO:0000256" key="7">
    <source>
        <dbReference type="ARBA" id="ARBA00022821"/>
    </source>
</evidence>
<dbReference type="SUPFAM" id="SSF48113">
    <property type="entry name" value="Heme-dependent peroxidases"/>
    <property type="match status" value="1"/>
</dbReference>
<feature type="compositionally biased region" description="Basic residues" evidence="14">
    <location>
        <begin position="266"/>
        <end position="276"/>
    </location>
</feature>
<dbReference type="GO" id="GO:0006979">
    <property type="term" value="P:response to oxidative stress"/>
    <property type="evidence" value="ECO:0007669"/>
    <property type="project" value="InterPro"/>
</dbReference>
<dbReference type="Gene3D" id="1.10.640.10">
    <property type="entry name" value="Haem peroxidase domain superfamily, animal type"/>
    <property type="match status" value="1"/>
</dbReference>
<keyword evidence="9" id="KW-0223">Dioxygenase</keyword>
<comment type="cofactor">
    <cofactor evidence="1">
        <name>Ca(2+)</name>
        <dbReference type="ChEBI" id="CHEBI:29108"/>
    </cofactor>
</comment>
<reference evidence="15 16" key="1">
    <citation type="submission" date="2020-08" db="EMBL/GenBank/DDBJ databases">
        <title>Genomic Encyclopedia of Type Strains, Phase IV (KMG-IV): sequencing the most valuable type-strain genomes for metagenomic binning, comparative biology and taxonomic classification.</title>
        <authorList>
            <person name="Goeker M."/>
        </authorList>
    </citation>
    <scope>NUCLEOTIDE SEQUENCE [LARGE SCALE GENOMIC DNA]</scope>
    <source>
        <strain evidence="15 16">DSM 45615</strain>
    </source>
</reference>
<keyword evidence="7" id="KW-0611">Plant defense</keyword>
<dbReference type="CDD" id="cd09818">
    <property type="entry name" value="PIOX_like"/>
    <property type="match status" value="1"/>
</dbReference>
<evidence type="ECO:0000256" key="14">
    <source>
        <dbReference type="SAM" id="MobiDB-lite"/>
    </source>
</evidence>
<name>A0A840NX68_9ACTN</name>
<evidence type="ECO:0000256" key="3">
    <source>
        <dbReference type="ARBA" id="ARBA00022559"/>
    </source>
</evidence>
<dbReference type="InterPro" id="IPR050783">
    <property type="entry name" value="Oxylipin_biosynth_metab"/>
</dbReference>
<evidence type="ECO:0000256" key="5">
    <source>
        <dbReference type="ARBA" id="ARBA00022723"/>
    </source>
</evidence>
<comment type="caution">
    <text evidence="15">The sequence shown here is derived from an EMBL/GenBank/DDBJ whole genome shotgun (WGS) entry which is preliminary data.</text>
</comment>